<dbReference type="SUPFAM" id="SSF53098">
    <property type="entry name" value="Ribonuclease H-like"/>
    <property type="match status" value="1"/>
</dbReference>
<dbReference type="PROSITE" id="PS50994">
    <property type="entry name" value="INTEGRASE"/>
    <property type="match status" value="1"/>
</dbReference>
<keyword evidence="3" id="KW-1185">Reference proteome</keyword>
<reference evidence="3" key="1">
    <citation type="submission" date="2019-07" db="EMBL/GenBank/DDBJ databases">
        <title>De Novo Assembly of kiwifruit Actinidia rufa.</title>
        <authorList>
            <person name="Sugita-Konishi S."/>
            <person name="Sato K."/>
            <person name="Mori E."/>
            <person name="Abe Y."/>
            <person name="Kisaki G."/>
            <person name="Hamano K."/>
            <person name="Suezawa K."/>
            <person name="Otani M."/>
            <person name="Fukuda T."/>
            <person name="Manabe T."/>
            <person name="Gomi K."/>
            <person name="Tabuchi M."/>
            <person name="Akimitsu K."/>
            <person name="Kataoka I."/>
        </authorList>
    </citation>
    <scope>NUCLEOTIDE SEQUENCE [LARGE SCALE GENOMIC DNA]</scope>
    <source>
        <strain evidence="3">cv. Fuchu</strain>
    </source>
</reference>
<dbReference type="AlphaFoldDB" id="A0A7J0DFD9"/>
<dbReference type="GO" id="GO:0015074">
    <property type="term" value="P:DNA integration"/>
    <property type="evidence" value="ECO:0007669"/>
    <property type="project" value="InterPro"/>
</dbReference>
<dbReference type="InterPro" id="IPR001584">
    <property type="entry name" value="Integrase_cat-core"/>
</dbReference>
<dbReference type="EMBL" id="BJWL01000205">
    <property type="protein sequence ID" value="GFS34125.1"/>
    <property type="molecule type" value="Genomic_DNA"/>
</dbReference>
<feature type="domain" description="Integrase catalytic" evidence="1">
    <location>
        <begin position="103"/>
        <end position="222"/>
    </location>
</feature>
<protein>
    <recommendedName>
        <fullName evidence="1">Integrase catalytic domain-containing protein</fullName>
    </recommendedName>
</protein>
<dbReference type="Gene3D" id="3.30.420.10">
    <property type="entry name" value="Ribonuclease H-like superfamily/Ribonuclease H"/>
    <property type="match status" value="1"/>
</dbReference>
<name>A0A7J0DFD9_9ERIC</name>
<evidence type="ECO:0000259" key="1">
    <source>
        <dbReference type="PROSITE" id="PS50994"/>
    </source>
</evidence>
<accession>A0A7J0DFD9</accession>
<dbReference type="GO" id="GO:0003676">
    <property type="term" value="F:nucleic acid binding"/>
    <property type="evidence" value="ECO:0007669"/>
    <property type="project" value="InterPro"/>
</dbReference>
<proteinExistence type="predicted"/>
<dbReference type="PANTHER" id="PTHR48475">
    <property type="entry name" value="RIBONUCLEASE H"/>
    <property type="match status" value="1"/>
</dbReference>
<dbReference type="InterPro" id="IPR012337">
    <property type="entry name" value="RNaseH-like_sf"/>
</dbReference>
<dbReference type="OrthoDB" id="1751476at2759"/>
<sequence length="239" mass="27539">MVAYLDEVKAMLMKIKEFKICQISKEENKKVDALANLASAFDVISDKSIHLEFLPNPSIHLAKSICQATSDPTWMDDIIAYLKEGKLPTDKLKAHRVQYQSTRVIISDNATQFDNERFKLLCSDLAISHHFSSPGHPQTNGQMEVTSRTILRNLKARLEKSKGEWAKTFQIYFGLIHDKQDLYGTSNFDKKINEVELRLNLDLFDKKRERAEVHQAAYKNQVVKYYNRGLSIDHSYLVT</sequence>
<gene>
    <name evidence="2" type="ORF">Acr_00g0032390</name>
</gene>
<dbReference type="PANTHER" id="PTHR48475:SF2">
    <property type="entry name" value="RIBONUCLEASE H"/>
    <property type="match status" value="1"/>
</dbReference>
<evidence type="ECO:0000313" key="3">
    <source>
        <dbReference type="Proteomes" id="UP000585474"/>
    </source>
</evidence>
<comment type="caution">
    <text evidence="2">The sequence shown here is derived from an EMBL/GenBank/DDBJ whole genome shotgun (WGS) entry which is preliminary data.</text>
</comment>
<evidence type="ECO:0000313" key="2">
    <source>
        <dbReference type="EMBL" id="GFS34125.1"/>
    </source>
</evidence>
<dbReference type="Proteomes" id="UP000585474">
    <property type="component" value="Unassembled WGS sequence"/>
</dbReference>
<organism evidence="2 3">
    <name type="scientific">Actinidia rufa</name>
    <dbReference type="NCBI Taxonomy" id="165716"/>
    <lineage>
        <taxon>Eukaryota</taxon>
        <taxon>Viridiplantae</taxon>
        <taxon>Streptophyta</taxon>
        <taxon>Embryophyta</taxon>
        <taxon>Tracheophyta</taxon>
        <taxon>Spermatophyta</taxon>
        <taxon>Magnoliopsida</taxon>
        <taxon>eudicotyledons</taxon>
        <taxon>Gunneridae</taxon>
        <taxon>Pentapetalae</taxon>
        <taxon>asterids</taxon>
        <taxon>Ericales</taxon>
        <taxon>Actinidiaceae</taxon>
        <taxon>Actinidia</taxon>
    </lineage>
</organism>
<dbReference type="InterPro" id="IPR036397">
    <property type="entry name" value="RNaseH_sf"/>
</dbReference>